<proteinExistence type="inferred from homology"/>
<reference evidence="6 7" key="1">
    <citation type="submission" date="2020-08" db="EMBL/GenBank/DDBJ databases">
        <title>Pseudomonas sp. nov.</title>
        <authorList>
            <person name="Gieschler S."/>
            <person name="Fiedler G."/>
            <person name="Brinks E."/>
            <person name="Boehnlein C."/>
            <person name="Franz C.M.A.P."/>
            <person name="Kabisch J."/>
        </authorList>
    </citation>
    <scope>NUCLEOTIDE SEQUENCE [LARGE SCALE GENOMIC DNA]</scope>
    <source>
        <strain evidence="6 7">MBT-2</strain>
    </source>
</reference>
<evidence type="ECO:0000256" key="4">
    <source>
        <dbReference type="ARBA" id="ARBA00023163"/>
    </source>
</evidence>
<keyword evidence="2" id="KW-0805">Transcription regulation</keyword>
<dbReference type="PANTHER" id="PTHR30537:SF74">
    <property type="entry name" value="HTH-TYPE TRANSCRIPTIONAL REGULATOR TRPI"/>
    <property type="match status" value="1"/>
</dbReference>
<dbReference type="CDD" id="cd08432">
    <property type="entry name" value="PBP2_GcdR_TrpI_HvrB_AmpR_like"/>
    <property type="match status" value="1"/>
</dbReference>
<keyword evidence="7" id="KW-1185">Reference proteome</keyword>
<protein>
    <submittedName>
        <fullName evidence="6">LysR family transcriptional regulator</fullName>
    </submittedName>
</protein>
<evidence type="ECO:0000313" key="6">
    <source>
        <dbReference type="EMBL" id="MBC2678525.1"/>
    </source>
</evidence>
<sequence length="296" mass="32965">MSLPPLASFRFFNAAAQNQSFMKAAEQLHVTHGAVSRQIRSLEDALGVELFDRRNRAVFLYHAGRLLHDVTQPMFEQLEQAVRQVQQKAREDTLVVSCEPTIAMKWLIPRLPAFHQAHPQIQIQLLAAGGPIDFSRCGADLAIRRDDFRWDDSVESAALCPEWVGPVCAPALAESVRRLSGVHVLRSSTRPAAWEQWLRLAKKVPGEVATVEYEHFYLCLQAATAALGVSVASLLMVQEELASGQLVAPFGFTRDGSKYVVLYPRLPEESTKCAVFRQWLNEQAEASVAQTLSDGR</sequence>
<dbReference type="Gene3D" id="3.40.190.10">
    <property type="entry name" value="Periplasmic binding protein-like II"/>
    <property type="match status" value="2"/>
</dbReference>
<feature type="domain" description="HTH lysR-type" evidence="5">
    <location>
        <begin position="4"/>
        <end position="61"/>
    </location>
</feature>
<evidence type="ECO:0000256" key="1">
    <source>
        <dbReference type="ARBA" id="ARBA00009437"/>
    </source>
</evidence>
<gene>
    <name evidence="6" type="ORF">H7993_09000</name>
</gene>
<evidence type="ECO:0000259" key="5">
    <source>
        <dbReference type="PROSITE" id="PS50931"/>
    </source>
</evidence>
<dbReference type="InterPro" id="IPR036390">
    <property type="entry name" value="WH_DNA-bd_sf"/>
</dbReference>
<dbReference type="EMBL" id="JACMYH010000001">
    <property type="protein sequence ID" value="MBC2678525.1"/>
    <property type="molecule type" value="Genomic_DNA"/>
</dbReference>
<dbReference type="PROSITE" id="PS50931">
    <property type="entry name" value="HTH_LYSR"/>
    <property type="match status" value="1"/>
</dbReference>
<evidence type="ECO:0000256" key="3">
    <source>
        <dbReference type="ARBA" id="ARBA00023125"/>
    </source>
</evidence>
<dbReference type="Gene3D" id="1.10.10.10">
    <property type="entry name" value="Winged helix-like DNA-binding domain superfamily/Winged helix DNA-binding domain"/>
    <property type="match status" value="1"/>
</dbReference>
<dbReference type="InterPro" id="IPR000847">
    <property type="entry name" value="LysR_HTH_N"/>
</dbReference>
<dbReference type="Pfam" id="PF00126">
    <property type="entry name" value="HTH_1"/>
    <property type="match status" value="1"/>
</dbReference>
<dbReference type="GO" id="GO:0043565">
    <property type="term" value="F:sequence-specific DNA binding"/>
    <property type="evidence" value="ECO:0007669"/>
    <property type="project" value="TreeGrafter"/>
</dbReference>
<dbReference type="FunFam" id="1.10.10.10:FF:000001">
    <property type="entry name" value="LysR family transcriptional regulator"/>
    <property type="match status" value="1"/>
</dbReference>
<dbReference type="PRINTS" id="PR00039">
    <property type="entry name" value="HTHLYSR"/>
</dbReference>
<organism evidence="6 7">
    <name type="scientific">Pseudomonas baltica</name>
    <dbReference type="NCBI Taxonomy" id="2762576"/>
    <lineage>
        <taxon>Bacteria</taxon>
        <taxon>Pseudomonadati</taxon>
        <taxon>Pseudomonadota</taxon>
        <taxon>Gammaproteobacteria</taxon>
        <taxon>Pseudomonadales</taxon>
        <taxon>Pseudomonadaceae</taxon>
        <taxon>Pseudomonas</taxon>
    </lineage>
</organism>
<dbReference type="SUPFAM" id="SSF46785">
    <property type="entry name" value="Winged helix' DNA-binding domain"/>
    <property type="match status" value="1"/>
</dbReference>
<dbReference type="GO" id="GO:0006351">
    <property type="term" value="P:DNA-templated transcription"/>
    <property type="evidence" value="ECO:0007669"/>
    <property type="project" value="TreeGrafter"/>
</dbReference>
<accession>A0A7X1KTL3</accession>
<keyword evidence="4" id="KW-0804">Transcription</keyword>
<dbReference type="PANTHER" id="PTHR30537">
    <property type="entry name" value="HTH-TYPE TRANSCRIPTIONAL REGULATOR"/>
    <property type="match status" value="1"/>
</dbReference>
<evidence type="ECO:0000313" key="7">
    <source>
        <dbReference type="Proteomes" id="UP000546173"/>
    </source>
</evidence>
<dbReference type="GO" id="GO:0003700">
    <property type="term" value="F:DNA-binding transcription factor activity"/>
    <property type="evidence" value="ECO:0007669"/>
    <property type="project" value="InterPro"/>
</dbReference>
<name>A0A7X1KTL3_9PSED</name>
<comment type="caution">
    <text evidence="6">The sequence shown here is derived from an EMBL/GenBank/DDBJ whole genome shotgun (WGS) entry which is preliminary data.</text>
</comment>
<comment type="similarity">
    <text evidence="1">Belongs to the LysR transcriptional regulatory family.</text>
</comment>
<dbReference type="SUPFAM" id="SSF53850">
    <property type="entry name" value="Periplasmic binding protein-like II"/>
    <property type="match status" value="1"/>
</dbReference>
<keyword evidence="3" id="KW-0238">DNA-binding</keyword>
<dbReference type="Proteomes" id="UP000546173">
    <property type="component" value="Unassembled WGS sequence"/>
</dbReference>
<dbReference type="InterPro" id="IPR005119">
    <property type="entry name" value="LysR_subst-bd"/>
</dbReference>
<dbReference type="InterPro" id="IPR058163">
    <property type="entry name" value="LysR-type_TF_proteobact-type"/>
</dbReference>
<evidence type="ECO:0000256" key="2">
    <source>
        <dbReference type="ARBA" id="ARBA00023015"/>
    </source>
</evidence>
<dbReference type="AlphaFoldDB" id="A0A7X1KTL3"/>
<dbReference type="Pfam" id="PF03466">
    <property type="entry name" value="LysR_substrate"/>
    <property type="match status" value="1"/>
</dbReference>
<dbReference type="InterPro" id="IPR036388">
    <property type="entry name" value="WH-like_DNA-bd_sf"/>
</dbReference>